<evidence type="ECO:0000256" key="5">
    <source>
        <dbReference type="SAM" id="SignalP"/>
    </source>
</evidence>
<keyword evidence="5" id="KW-0732">Signal</keyword>
<comment type="subcellular location">
    <subcellularLocation>
        <location evidence="1">Membrane</location>
        <topology evidence="1">Single-pass membrane protein</topology>
    </subcellularLocation>
</comment>
<dbReference type="OrthoDB" id="7784409at2"/>
<feature type="signal peptide" evidence="5">
    <location>
        <begin position="1"/>
        <end position="28"/>
    </location>
</feature>
<feature type="chain" id="PRO_5004726565" evidence="5">
    <location>
        <begin position="29"/>
        <end position="947"/>
    </location>
</feature>
<dbReference type="Proteomes" id="UP000017819">
    <property type="component" value="Unassembled WGS sequence"/>
</dbReference>
<evidence type="ECO:0000256" key="4">
    <source>
        <dbReference type="ARBA" id="ARBA00023136"/>
    </source>
</evidence>
<dbReference type="GO" id="GO:0097347">
    <property type="term" value="C:TAM protein secretion complex"/>
    <property type="evidence" value="ECO:0007669"/>
    <property type="project" value="TreeGrafter"/>
</dbReference>
<proteinExistence type="predicted"/>
<reference evidence="6 7" key="1">
    <citation type="journal article" date="2014" name="Genome Announc.">
        <title>Draft Genome Sequence of Lutibaculum baratangense Strain AMV1T, Isolated from a Mud Volcano in Andamans, India.</title>
        <authorList>
            <person name="Singh A."/>
            <person name="Sreenivas A."/>
            <person name="Sathyanarayana Reddy G."/>
            <person name="Pinnaka A.K."/>
            <person name="Shivaji S."/>
        </authorList>
    </citation>
    <scope>NUCLEOTIDE SEQUENCE [LARGE SCALE GENOMIC DNA]</scope>
    <source>
        <strain evidence="6 7">AMV1</strain>
    </source>
</reference>
<keyword evidence="4" id="KW-0472">Membrane</keyword>
<evidence type="ECO:0000313" key="6">
    <source>
        <dbReference type="EMBL" id="ESR22721.1"/>
    </source>
</evidence>
<dbReference type="GO" id="GO:0009306">
    <property type="term" value="P:protein secretion"/>
    <property type="evidence" value="ECO:0007669"/>
    <property type="project" value="TreeGrafter"/>
</dbReference>
<evidence type="ECO:0000256" key="3">
    <source>
        <dbReference type="ARBA" id="ARBA00022989"/>
    </source>
</evidence>
<name>V4R946_9HYPH</name>
<keyword evidence="2" id="KW-0812">Transmembrane</keyword>
<organism evidence="6 7">
    <name type="scientific">Lutibaculum baratangense AMV1</name>
    <dbReference type="NCBI Taxonomy" id="631454"/>
    <lineage>
        <taxon>Bacteria</taxon>
        <taxon>Pseudomonadati</taxon>
        <taxon>Pseudomonadota</taxon>
        <taxon>Alphaproteobacteria</taxon>
        <taxon>Hyphomicrobiales</taxon>
        <taxon>Tepidamorphaceae</taxon>
        <taxon>Lutibaculum</taxon>
    </lineage>
</organism>
<gene>
    <name evidence="6" type="ORF">N177_3858</name>
</gene>
<keyword evidence="3" id="KW-1133">Transmembrane helix</keyword>
<dbReference type="EMBL" id="AWXZ01000040">
    <property type="protein sequence ID" value="ESR22721.1"/>
    <property type="molecule type" value="Genomic_DNA"/>
</dbReference>
<sequence>MHHTGLRRLVFPVLALILVAAATVAAVAQEGEDEERSRFVRFVERQISTPDRQIRLGGIEGALSSNVRLDSITIADRDGVWLRIEGVHLVWSRSALLRRRLEVERLEADRIAVERAPRAADGPSQPLEERTFELPEFPLTFDVGEIRVPRIEIAAGVVADQAYDLSLAGSGRLESGALDLDVAVERLDGAGELQIEAGFAEETRVLDLHLLFSEPRDGLVANLLNLQGRPAVTLEVTGSAPIDDFTADISLTADGEEIISGDAAITSPAPGSHRLAADLGGSLERLVPPAYAELVDEGSRLTIDATRAADGSIAIAGATLRSGVAVVEVSGELAPDGVPTALDVTGSLGTAEGTPVTLPVGEGPSTVNAARLEASLGGEGGGWTAELALDALATPALSIGRLTIAGGGTAAEMADPEARSLTFDVTGRAEGVEAEGLPAAIGAEVDLRAQGAWGAGQGFRDLDATLQAGGGRLNVTGVAGEALALSGDFEAVPLALLNAVQPDLEAAGILSGTLELGGTREVPIAVFDLQGRGVAVALTELVGLDPVDIEAEGRFADETLTIDAEALVAGRTLSLDGTIGEALDVTLGIDAFPLDMVEGLAPGLDPQGRISAELHATGTLAAPRASFGLSGEGVTLGLLQDLGLPPVELTAEGRFEDGAAELTRAVLGIGSGRIEIEGAVGEIVDLRARLDAIPLSIAGAALPGLDPQGTISGTAEVAGFVLDPEAEFELTGSGVTLAPLSEAGVPPGELSISGAYAAGAASLSQGMFEIAGGRLDLQGEVWPALDVAATLDALPLSLARGFSPALDVDGTVSGRAEATGSPFEPQAEFDLQASGITNAGLAQAGIEAASLRARGSHGQGTTTLEEILLEAGEGRIEARAALGDEIDLHATLSAFPAAAIRAVRPDLPLTGTLSGTLTASGPTGDPVLDFELTGSAISGLGAGAEAR</sequence>
<evidence type="ECO:0000256" key="1">
    <source>
        <dbReference type="ARBA" id="ARBA00004167"/>
    </source>
</evidence>
<dbReference type="eggNOG" id="COG2911">
    <property type="taxonomic scope" value="Bacteria"/>
</dbReference>
<dbReference type="RefSeq" id="WP_023433967.1">
    <property type="nucleotide sequence ID" value="NZ_AWXZ01000040.1"/>
</dbReference>
<dbReference type="PANTHER" id="PTHR36985">
    <property type="entry name" value="TRANSLOCATION AND ASSEMBLY MODULE SUBUNIT TAMB"/>
    <property type="match status" value="1"/>
</dbReference>
<dbReference type="PANTHER" id="PTHR36985:SF1">
    <property type="entry name" value="TRANSLOCATION AND ASSEMBLY MODULE SUBUNIT TAMB"/>
    <property type="match status" value="1"/>
</dbReference>
<dbReference type="AlphaFoldDB" id="V4R946"/>
<evidence type="ECO:0000313" key="7">
    <source>
        <dbReference type="Proteomes" id="UP000017819"/>
    </source>
</evidence>
<comment type="caution">
    <text evidence="6">The sequence shown here is derived from an EMBL/GenBank/DDBJ whole genome shotgun (WGS) entry which is preliminary data.</text>
</comment>
<evidence type="ECO:0000256" key="2">
    <source>
        <dbReference type="ARBA" id="ARBA00022692"/>
    </source>
</evidence>
<dbReference type="STRING" id="631454.N177_3858"/>
<dbReference type="GO" id="GO:0005886">
    <property type="term" value="C:plasma membrane"/>
    <property type="evidence" value="ECO:0007669"/>
    <property type="project" value="TreeGrafter"/>
</dbReference>
<accession>V4R946</accession>
<protein>
    <submittedName>
        <fullName evidence="6">Uncharacterized protein</fullName>
    </submittedName>
</protein>
<keyword evidence="7" id="KW-1185">Reference proteome</keyword>